<dbReference type="InterPro" id="IPR012337">
    <property type="entry name" value="RNaseH-like_sf"/>
</dbReference>
<dbReference type="PANTHER" id="PTHR37984">
    <property type="entry name" value="PROTEIN CBG26694"/>
    <property type="match status" value="1"/>
</dbReference>
<dbReference type="InterPro" id="IPR001584">
    <property type="entry name" value="Integrase_cat-core"/>
</dbReference>
<dbReference type="SUPFAM" id="SSF53098">
    <property type="entry name" value="Ribonuclease H-like"/>
    <property type="match status" value="1"/>
</dbReference>
<dbReference type="Gene3D" id="3.30.70.270">
    <property type="match status" value="1"/>
</dbReference>
<dbReference type="GO" id="GO:0003676">
    <property type="term" value="F:nucleic acid binding"/>
    <property type="evidence" value="ECO:0007669"/>
    <property type="project" value="InterPro"/>
</dbReference>
<dbReference type="InterPro" id="IPR050951">
    <property type="entry name" value="Retrovirus_Pol_polyprotein"/>
</dbReference>
<accession>A0AAD8TA30</accession>
<dbReference type="GO" id="GO:0015074">
    <property type="term" value="P:DNA integration"/>
    <property type="evidence" value="ECO:0007669"/>
    <property type="project" value="InterPro"/>
</dbReference>
<dbReference type="Proteomes" id="UP001231189">
    <property type="component" value="Unassembled WGS sequence"/>
</dbReference>
<dbReference type="InterPro" id="IPR036397">
    <property type="entry name" value="RNaseH_sf"/>
</dbReference>
<dbReference type="PANTHER" id="PTHR37984:SF5">
    <property type="entry name" value="PROTEIN NYNRIN-LIKE"/>
    <property type="match status" value="1"/>
</dbReference>
<feature type="domain" description="Integrase catalytic" evidence="1">
    <location>
        <begin position="201"/>
        <end position="311"/>
    </location>
</feature>
<proteinExistence type="predicted"/>
<evidence type="ECO:0000313" key="2">
    <source>
        <dbReference type="EMBL" id="KAK1678178.1"/>
    </source>
</evidence>
<dbReference type="EMBL" id="JAUUTY010000002">
    <property type="protein sequence ID" value="KAK1678178.1"/>
    <property type="molecule type" value="Genomic_DNA"/>
</dbReference>
<dbReference type="PROSITE" id="PS50994">
    <property type="entry name" value="INTEGRASE"/>
    <property type="match status" value="1"/>
</dbReference>
<dbReference type="SUPFAM" id="SSF56672">
    <property type="entry name" value="DNA/RNA polymerases"/>
    <property type="match status" value="1"/>
</dbReference>
<dbReference type="InterPro" id="IPR043128">
    <property type="entry name" value="Rev_trsase/Diguanyl_cyclase"/>
</dbReference>
<evidence type="ECO:0000313" key="3">
    <source>
        <dbReference type="Proteomes" id="UP001231189"/>
    </source>
</evidence>
<evidence type="ECO:0000259" key="1">
    <source>
        <dbReference type="PROSITE" id="PS50994"/>
    </source>
</evidence>
<dbReference type="InterPro" id="IPR043502">
    <property type="entry name" value="DNA/RNA_pol_sf"/>
</dbReference>
<dbReference type="Pfam" id="PF00665">
    <property type="entry name" value="rve"/>
    <property type="match status" value="1"/>
</dbReference>
<name>A0AAD8TA30_LOLMU</name>
<reference evidence="2" key="1">
    <citation type="submission" date="2023-07" db="EMBL/GenBank/DDBJ databases">
        <title>A chromosome-level genome assembly of Lolium multiflorum.</title>
        <authorList>
            <person name="Chen Y."/>
            <person name="Copetti D."/>
            <person name="Kolliker R."/>
            <person name="Studer B."/>
        </authorList>
    </citation>
    <scope>NUCLEOTIDE SEQUENCE</scope>
    <source>
        <strain evidence="2">02402/16</strain>
        <tissue evidence="2">Leaf</tissue>
    </source>
</reference>
<comment type="caution">
    <text evidence="2">The sequence shown here is derived from an EMBL/GenBank/DDBJ whole genome shotgun (WGS) entry which is preliminary data.</text>
</comment>
<sequence length="311" mass="34158">MPLYQLMREADKFVWSPRADEAFRDLKRVLSTAPILATGFNGAGAVVHRSLWEWLARCPGGGRKEAANEGSGSSAPVYYLGEVLSQVEQGITPLPEGFKPGQIERRGKAYTIINHKLAVKRSVSGVFRRCVEPAEVLREIHQGECGHHASLPSHSGQSFPARFFLAALREAEDLVKGATAAGNRKAKANAGFRTKNHPHYLDLLPYGAWNMVGPFKTAGGGMSHLLVMIDKFTKWIEAKPIKKLDGSTGVTFLKEIIARFGYPHSIITDKGSNFAEGIFKRYCREMGIRMDISSVAHPETNGQVEKANGLI</sequence>
<gene>
    <name evidence="2" type="ORF">QYE76_039026</name>
</gene>
<protein>
    <recommendedName>
        <fullName evidence="1">Integrase catalytic domain-containing protein</fullName>
    </recommendedName>
</protein>
<dbReference type="Gene3D" id="3.30.420.10">
    <property type="entry name" value="Ribonuclease H-like superfamily/Ribonuclease H"/>
    <property type="match status" value="1"/>
</dbReference>
<organism evidence="2 3">
    <name type="scientific">Lolium multiflorum</name>
    <name type="common">Italian ryegrass</name>
    <name type="synonym">Lolium perenne subsp. multiflorum</name>
    <dbReference type="NCBI Taxonomy" id="4521"/>
    <lineage>
        <taxon>Eukaryota</taxon>
        <taxon>Viridiplantae</taxon>
        <taxon>Streptophyta</taxon>
        <taxon>Embryophyta</taxon>
        <taxon>Tracheophyta</taxon>
        <taxon>Spermatophyta</taxon>
        <taxon>Magnoliopsida</taxon>
        <taxon>Liliopsida</taxon>
        <taxon>Poales</taxon>
        <taxon>Poaceae</taxon>
        <taxon>BOP clade</taxon>
        <taxon>Pooideae</taxon>
        <taxon>Poodae</taxon>
        <taxon>Poeae</taxon>
        <taxon>Poeae Chloroplast Group 2 (Poeae type)</taxon>
        <taxon>Loliodinae</taxon>
        <taxon>Loliinae</taxon>
        <taxon>Lolium</taxon>
    </lineage>
</organism>
<keyword evidence="3" id="KW-1185">Reference proteome</keyword>
<dbReference type="AlphaFoldDB" id="A0AAD8TA30"/>